<accession>A0ABN2IBU2</accession>
<dbReference type="PANTHER" id="PTHR33797">
    <property type="entry name" value="ORGANIC HYDROPEROXIDE RESISTANCE PROTEIN-LIKE"/>
    <property type="match status" value="1"/>
</dbReference>
<dbReference type="InterPro" id="IPR015946">
    <property type="entry name" value="KH_dom-like_a/b"/>
</dbReference>
<name>A0ABN2IBU2_9ACTN</name>
<proteinExistence type="inferred from homology"/>
<dbReference type="RefSeq" id="WP_344158344.1">
    <property type="nucleotide sequence ID" value="NZ_BAAANF010000018.1"/>
</dbReference>
<dbReference type="SUPFAM" id="SSF82784">
    <property type="entry name" value="OsmC-like"/>
    <property type="match status" value="1"/>
</dbReference>
<comment type="similarity">
    <text evidence="1">Belongs to the OsmC/Ohr family.</text>
</comment>
<reference evidence="2 3" key="1">
    <citation type="journal article" date="2019" name="Int. J. Syst. Evol. Microbiol.">
        <title>The Global Catalogue of Microorganisms (GCM) 10K type strain sequencing project: providing services to taxonomists for standard genome sequencing and annotation.</title>
        <authorList>
            <consortium name="The Broad Institute Genomics Platform"/>
            <consortium name="The Broad Institute Genome Sequencing Center for Infectious Disease"/>
            <person name="Wu L."/>
            <person name="Ma J."/>
        </authorList>
    </citation>
    <scope>NUCLEOTIDE SEQUENCE [LARGE SCALE GENOMIC DNA]</scope>
    <source>
        <strain evidence="2 3">JCM 14307</strain>
    </source>
</reference>
<dbReference type="Gene3D" id="3.30.300.20">
    <property type="match status" value="1"/>
</dbReference>
<dbReference type="Pfam" id="PF02566">
    <property type="entry name" value="OsmC"/>
    <property type="match status" value="1"/>
</dbReference>
<dbReference type="InterPro" id="IPR003718">
    <property type="entry name" value="OsmC/Ohr_fam"/>
</dbReference>
<sequence>MTIPVEKVLYTAKATAEGGRDGKVASSDGKLEVIVAPPAELGGTGNGTNPEQLFAAGYAACFQSAMLTVARRLRVDVTGSTVTAEVGLGAIAGGAYGLQVALVVSLPGLEQDVAQDLVEKAHQVCPYSNATRGNIVVDLKLA</sequence>
<organism evidence="2 3">
    <name type="scientific">Kribbella yunnanensis</name>
    <dbReference type="NCBI Taxonomy" id="190194"/>
    <lineage>
        <taxon>Bacteria</taxon>
        <taxon>Bacillati</taxon>
        <taxon>Actinomycetota</taxon>
        <taxon>Actinomycetes</taxon>
        <taxon>Propionibacteriales</taxon>
        <taxon>Kribbellaceae</taxon>
        <taxon>Kribbella</taxon>
    </lineage>
</organism>
<keyword evidence="3" id="KW-1185">Reference proteome</keyword>
<evidence type="ECO:0000313" key="3">
    <source>
        <dbReference type="Proteomes" id="UP001500280"/>
    </source>
</evidence>
<comment type="caution">
    <text evidence="2">The sequence shown here is derived from an EMBL/GenBank/DDBJ whole genome shotgun (WGS) entry which is preliminary data.</text>
</comment>
<evidence type="ECO:0000313" key="2">
    <source>
        <dbReference type="EMBL" id="GAA1701639.1"/>
    </source>
</evidence>
<protein>
    <submittedName>
        <fullName evidence="2">Organic hydroperoxide resistance protein</fullName>
    </submittedName>
</protein>
<gene>
    <name evidence="2" type="ORF">GCM10009745_55980</name>
</gene>
<dbReference type="Proteomes" id="UP001500280">
    <property type="component" value="Unassembled WGS sequence"/>
</dbReference>
<evidence type="ECO:0000256" key="1">
    <source>
        <dbReference type="ARBA" id="ARBA00007378"/>
    </source>
</evidence>
<dbReference type="InterPro" id="IPR036102">
    <property type="entry name" value="OsmC/Ohrsf"/>
</dbReference>
<dbReference type="Gene3D" id="2.20.25.10">
    <property type="match status" value="1"/>
</dbReference>
<dbReference type="InterPro" id="IPR019953">
    <property type="entry name" value="OHR"/>
</dbReference>
<dbReference type="NCBIfam" id="TIGR03561">
    <property type="entry name" value="organ_hyd_perox"/>
    <property type="match status" value="1"/>
</dbReference>
<dbReference type="PANTHER" id="PTHR33797:SF2">
    <property type="entry name" value="ORGANIC HYDROPEROXIDE RESISTANCE PROTEIN-LIKE"/>
    <property type="match status" value="1"/>
</dbReference>
<dbReference type="EMBL" id="BAAANF010000018">
    <property type="protein sequence ID" value="GAA1701639.1"/>
    <property type="molecule type" value="Genomic_DNA"/>
</dbReference>